<dbReference type="Proteomes" id="UP001139365">
    <property type="component" value="Unassembled WGS sequence"/>
</dbReference>
<dbReference type="EMBL" id="CBFW010000239">
    <property type="protein sequence ID" value="CDC74645.1"/>
    <property type="molecule type" value="Genomic_DNA"/>
</dbReference>
<protein>
    <submittedName>
        <fullName evidence="2">Uncharacterized protein</fullName>
    </submittedName>
</protein>
<evidence type="ECO:0000313" key="2">
    <source>
        <dbReference type="EMBL" id="CDC74645.1"/>
    </source>
</evidence>
<sequence>MDFIKKLWPTPFRIKKGDIAPFLIQTVIFLVICTVLGWLIGLLAGFPIIGIVFTLVGSLTGIYSLVGLVLCVLKFCGAVK</sequence>
<feature type="transmembrane region" description="Helical" evidence="1">
    <location>
        <begin position="46"/>
        <end position="73"/>
    </location>
</feature>
<proteinExistence type="predicted"/>
<evidence type="ECO:0000256" key="1">
    <source>
        <dbReference type="SAM" id="Phobius"/>
    </source>
</evidence>
<reference evidence="3 5" key="2">
    <citation type="submission" date="2022-03" db="EMBL/GenBank/DDBJ databases">
        <title>Metagenome-assembled genomes from swine fecal metagenomes.</title>
        <authorList>
            <person name="Holman D.B."/>
            <person name="Kommadath A."/>
        </authorList>
    </citation>
    <scope>NUCLEOTIDE SEQUENCE [LARGE SCALE GENOMIC DNA]</scope>
    <source>
        <strain evidence="3">SUG147</strain>
    </source>
</reference>
<reference evidence="2" key="1">
    <citation type="submission" date="2012-11" db="EMBL/GenBank/DDBJ databases">
        <title>Dependencies among metagenomic species, viruses, plasmids and units of genetic variation.</title>
        <authorList>
            <person name="Nielsen H.B."/>
            <person name="Almeida M."/>
            <person name="Juncker A.S."/>
            <person name="Rasmussen S."/>
            <person name="Li J."/>
            <person name="Sunagawa S."/>
            <person name="Plichta D."/>
            <person name="Gautier L."/>
            <person name="Le Chatelier E."/>
            <person name="Peletier E."/>
            <person name="Bonde I."/>
            <person name="Nielsen T."/>
            <person name="Manichanh C."/>
            <person name="Arumugam M."/>
            <person name="Batto J."/>
            <person name="Santos M.B.Q.D."/>
            <person name="Blom N."/>
            <person name="Borruel N."/>
            <person name="Burgdorf K.S."/>
            <person name="Boumezbeur F."/>
            <person name="Casellas F."/>
            <person name="Dore J."/>
            <person name="Guarner F."/>
            <person name="Hansen T."/>
            <person name="Hildebrand F."/>
            <person name="Kaas R.S."/>
            <person name="Kennedy S."/>
            <person name="Kristiansen K."/>
            <person name="Kultima J.R."/>
            <person name="Leonard P."/>
            <person name="Levenez F."/>
            <person name="Lund O."/>
            <person name="Moumen B."/>
            <person name="Le Paslier D."/>
            <person name="Pons N."/>
            <person name="Pedersen O."/>
            <person name="Prifti E."/>
            <person name="Qin J."/>
            <person name="Raes J."/>
            <person name="Tap J."/>
            <person name="Tims S."/>
            <person name="Ussery D.W."/>
            <person name="Yamada T."/>
            <person name="MetaHit consortium"/>
            <person name="Renault P."/>
            <person name="Sicheritz-Ponten T."/>
            <person name="Bork P."/>
            <person name="Wang J."/>
            <person name="Brunak S."/>
            <person name="Ehrlich S.D."/>
        </authorList>
    </citation>
    <scope>NUCLEOTIDE SEQUENCE [LARGE SCALE GENOMIC DNA]</scope>
</reference>
<evidence type="ECO:0000313" key="5">
    <source>
        <dbReference type="Proteomes" id="UP001139365"/>
    </source>
</evidence>
<dbReference type="Proteomes" id="UP000017938">
    <property type="component" value="Unassembled WGS sequence"/>
</dbReference>
<dbReference type="STRING" id="1263015.BN580_01573"/>
<name>R6TR45_9BACT</name>
<evidence type="ECO:0000313" key="3">
    <source>
        <dbReference type="EMBL" id="MCI5756281.1"/>
    </source>
</evidence>
<organism evidence="2 4">
    <name type="scientific">Candidatus Colimorpha enterica</name>
    <dbReference type="NCBI Taxonomy" id="3083063"/>
    <lineage>
        <taxon>Bacteria</taxon>
        <taxon>Pseudomonadati</taxon>
        <taxon>Bacteroidota</taxon>
        <taxon>Bacteroidia</taxon>
        <taxon>Bacteroidales</taxon>
        <taxon>Candidatus Colimorpha</taxon>
    </lineage>
</organism>
<evidence type="ECO:0000313" key="4">
    <source>
        <dbReference type="Proteomes" id="UP000017938"/>
    </source>
</evidence>
<keyword evidence="1" id="KW-0812">Transmembrane</keyword>
<comment type="caution">
    <text evidence="2">The sequence shown here is derived from an EMBL/GenBank/DDBJ whole genome shotgun (WGS) entry which is preliminary data.</text>
</comment>
<feature type="transmembrane region" description="Helical" evidence="1">
    <location>
        <begin position="20"/>
        <end position="40"/>
    </location>
</feature>
<dbReference type="EMBL" id="JALEMU010000132">
    <property type="protein sequence ID" value="MCI5756281.1"/>
    <property type="molecule type" value="Genomic_DNA"/>
</dbReference>
<gene>
    <name evidence="2" type="ORF">BN580_01573</name>
    <name evidence="3" type="ORF">MR241_08335</name>
</gene>
<keyword evidence="1" id="KW-1133">Transmembrane helix</keyword>
<keyword evidence="1" id="KW-0472">Membrane</keyword>
<accession>R6TR45</accession>
<dbReference type="AlphaFoldDB" id="R6TR45"/>